<dbReference type="InterPro" id="IPR032466">
    <property type="entry name" value="Metal_Hydrolase"/>
</dbReference>
<sequence>MIIDSHAHVVMPPQSLKFMSELVGGRGNPSVDPKIPDEAIHKVATEVVKIMDSVGTDLQFISPRPYLQMHSVKPAKVSEIWARHCNDVIARVVACYPDRFRGVAGLPQFMHESPAERCVAELERCVEQLGFVGCLINPDPTEGSELPPPGLGDPFWHPLYAAMERLQVPGLIHSAGSCTPRESYTLKFINEESIAVISLIDSDTFQKFPNLKIVVAHAGGAIPYQMGRFRSWSVRRGEKVSFDEQLRKLYFDTCNYSQDSIELLLKVAGVKNVLFGTEKPGTGSARDPISGRDYDDMKPVIENIGWLSADDRADIFDCNCRRVYPRAFRNYTDPS</sequence>
<protein>
    <submittedName>
        <fullName evidence="3">4-oxalomesaconate hydratase</fullName>
    </submittedName>
</protein>
<proteinExistence type="predicted"/>
<dbReference type="EMBL" id="AP025730">
    <property type="protein sequence ID" value="BDI06479.1"/>
    <property type="molecule type" value="Genomic_DNA"/>
</dbReference>
<organism evidence="3 4">
    <name type="scientific">Sphaerotilus microaerophilus</name>
    <dbReference type="NCBI Taxonomy" id="2914710"/>
    <lineage>
        <taxon>Bacteria</taxon>
        <taxon>Pseudomonadati</taxon>
        <taxon>Pseudomonadota</taxon>
        <taxon>Betaproteobacteria</taxon>
        <taxon>Burkholderiales</taxon>
        <taxon>Sphaerotilaceae</taxon>
        <taxon>Sphaerotilus</taxon>
    </lineage>
</organism>
<evidence type="ECO:0000313" key="4">
    <source>
        <dbReference type="Proteomes" id="UP001057498"/>
    </source>
</evidence>
<keyword evidence="1" id="KW-0456">Lyase</keyword>
<dbReference type="InterPro" id="IPR032465">
    <property type="entry name" value="ACMSD"/>
</dbReference>
<accession>A0ABN6PMR6</accession>
<evidence type="ECO:0000259" key="2">
    <source>
        <dbReference type="Pfam" id="PF04909"/>
    </source>
</evidence>
<dbReference type="InterPro" id="IPR006680">
    <property type="entry name" value="Amidohydro-rel"/>
</dbReference>
<dbReference type="Gene3D" id="3.20.20.140">
    <property type="entry name" value="Metal-dependent hydrolases"/>
    <property type="match status" value="1"/>
</dbReference>
<dbReference type="PANTHER" id="PTHR21240:SF28">
    <property type="entry name" value="ISO-OROTATE DECARBOXYLASE (EUROFUNG)"/>
    <property type="match status" value="1"/>
</dbReference>
<dbReference type="Proteomes" id="UP001057498">
    <property type="component" value="Chromosome"/>
</dbReference>
<dbReference type="SUPFAM" id="SSF51556">
    <property type="entry name" value="Metallo-dependent hydrolases"/>
    <property type="match status" value="1"/>
</dbReference>
<dbReference type="Pfam" id="PF04909">
    <property type="entry name" value="Amidohydro_2"/>
    <property type="match status" value="1"/>
</dbReference>
<name>A0ABN6PMR6_9BURK</name>
<gene>
    <name evidence="3" type="primary">fldW_2</name>
    <name evidence="3" type="ORF">CATMQ487_34490</name>
</gene>
<keyword evidence="4" id="KW-1185">Reference proteome</keyword>
<dbReference type="RefSeq" id="WP_251969747.1">
    <property type="nucleotide sequence ID" value="NZ_AP025730.1"/>
</dbReference>
<feature type="domain" description="Amidohydrolase-related" evidence="2">
    <location>
        <begin position="3"/>
        <end position="325"/>
    </location>
</feature>
<evidence type="ECO:0000313" key="3">
    <source>
        <dbReference type="EMBL" id="BDI06479.1"/>
    </source>
</evidence>
<dbReference type="PANTHER" id="PTHR21240">
    <property type="entry name" value="2-AMINO-3-CARBOXYLMUCONATE-6-SEMIALDEHYDE DECARBOXYLASE"/>
    <property type="match status" value="1"/>
</dbReference>
<reference evidence="3" key="1">
    <citation type="submission" date="2022-04" db="EMBL/GenBank/DDBJ databases">
        <title>Whole genome sequence of Sphaerotilus sp. FB-5.</title>
        <authorList>
            <person name="Takeda M."/>
            <person name="Narihara S."/>
            <person name="Akimoto M."/>
            <person name="Akimoto R."/>
            <person name="Nishiyashiki S."/>
            <person name="Murakami T."/>
        </authorList>
    </citation>
    <scope>NUCLEOTIDE SEQUENCE</scope>
    <source>
        <strain evidence="3">FB-5</strain>
    </source>
</reference>
<evidence type="ECO:0000256" key="1">
    <source>
        <dbReference type="ARBA" id="ARBA00023239"/>
    </source>
</evidence>